<organism evidence="2 3">
    <name type="scientific">Echria macrotheca</name>
    <dbReference type="NCBI Taxonomy" id="438768"/>
    <lineage>
        <taxon>Eukaryota</taxon>
        <taxon>Fungi</taxon>
        <taxon>Dikarya</taxon>
        <taxon>Ascomycota</taxon>
        <taxon>Pezizomycotina</taxon>
        <taxon>Sordariomycetes</taxon>
        <taxon>Sordariomycetidae</taxon>
        <taxon>Sordariales</taxon>
        <taxon>Schizotheciaceae</taxon>
        <taxon>Echria</taxon>
    </lineage>
</organism>
<gene>
    <name evidence="2" type="ORF">QBC47DRAFT_82176</name>
</gene>
<evidence type="ECO:0000313" key="3">
    <source>
        <dbReference type="Proteomes" id="UP001239445"/>
    </source>
</evidence>
<name>A0AAJ0F7U3_9PEZI</name>
<accession>A0AAJ0F7U3</accession>
<evidence type="ECO:0000259" key="1">
    <source>
        <dbReference type="Pfam" id="PF06985"/>
    </source>
</evidence>
<dbReference type="EMBL" id="MU839842">
    <property type="protein sequence ID" value="KAK1751484.1"/>
    <property type="molecule type" value="Genomic_DNA"/>
</dbReference>
<dbReference type="PANTHER" id="PTHR33112:SF10">
    <property type="entry name" value="TOL"/>
    <property type="match status" value="1"/>
</dbReference>
<keyword evidence="3" id="KW-1185">Reference proteome</keyword>
<comment type="caution">
    <text evidence="2">The sequence shown here is derived from an EMBL/GenBank/DDBJ whole genome shotgun (WGS) entry which is preliminary data.</text>
</comment>
<reference evidence="2" key="1">
    <citation type="submission" date="2023-06" db="EMBL/GenBank/DDBJ databases">
        <title>Genome-scale phylogeny and comparative genomics of the fungal order Sordariales.</title>
        <authorList>
            <consortium name="Lawrence Berkeley National Laboratory"/>
            <person name="Hensen N."/>
            <person name="Bonometti L."/>
            <person name="Westerberg I."/>
            <person name="Brannstrom I.O."/>
            <person name="Guillou S."/>
            <person name="Cros-Aarteil S."/>
            <person name="Calhoun S."/>
            <person name="Haridas S."/>
            <person name="Kuo A."/>
            <person name="Mondo S."/>
            <person name="Pangilinan J."/>
            <person name="Riley R."/>
            <person name="Labutti K."/>
            <person name="Andreopoulos B."/>
            <person name="Lipzen A."/>
            <person name="Chen C."/>
            <person name="Yanf M."/>
            <person name="Daum C."/>
            <person name="Ng V."/>
            <person name="Clum A."/>
            <person name="Steindorff A."/>
            <person name="Ohm R."/>
            <person name="Martin F."/>
            <person name="Silar P."/>
            <person name="Natvig D."/>
            <person name="Lalanne C."/>
            <person name="Gautier V."/>
            <person name="Ament-Velasquez S.L."/>
            <person name="Kruys A."/>
            <person name="Hutchinson M.I."/>
            <person name="Powell A.J."/>
            <person name="Barry K."/>
            <person name="Miller A.N."/>
            <person name="Grigoriev I.V."/>
            <person name="Debuchy R."/>
            <person name="Gladieux P."/>
            <person name="Thoren M.H."/>
            <person name="Johannesson H."/>
        </authorList>
    </citation>
    <scope>NUCLEOTIDE SEQUENCE</scope>
    <source>
        <strain evidence="2">PSN4</strain>
    </source>
</reference>
<dbReference type="InterPro" id="IPR010730">
    <property type="entry name" value="HET"/>
</dbReference>
<sequence length="753" mass="84056">MLCPKCHIATRKWMAWGALPKENRATVWVAAIHETHHTFFKGVLQGCLICSCIWSGIPEADIAADETDAANAIVTSGDKNLQLLKELSQRRFHAWIRAVGTLQGPSTHEEAVEKSGSQEFAYYIHRDYYYSIDRFRCSLKVSAEKVSLSKSFRLLGFANGCSIPLGLIPSQSHSRSICTSATSQLWRRWTHQCLETHAICKSLVSDHEFSPSRLIEVIADPGKADHQWRLVESNGQVTGAYVTLSHCWGTTLHTRLTGETMEDFLRGRPVSVLPKTYRDAMIVTLSLGLSYIWIDSLCIIQDDRDDWETQSTVMGLIYKHAICNIAATWADDGSRGCFSFRDSATITPTAIEFPYSGPAAALPQVYVVTRDANLGDDIESAPLNRRGWVLQERYMALRQLNFAADQVSWECAQLVASEEFPDGFPPSDSVLLNLYTVPSPKPRLSYSSELELRRAWTKLVEIYSLTNLTVFTDKMIAIAGLAMELRQRLDDVYLAGMWKKDLVRQLCWQNRSPPTSGTRYSRVDTYLAPTWSWASTPRGIRADDNFRSTNTGAVFLAEVLDATVTSRHSSGLHSFDFGAMQIRAIAAWVQVDLQVKNPSGCVQTVLGFKPAASHPTSSAFARIMNTGNSSPPFIYVIYDETTEQRAAHLGKEASALTEHDYLVVFVSATDWTAQSKRFSDVHLKGLILAPTDNEGEFVRVAMFHYSHPCEEETKPLVLAIQDRLSIPPGSFFDAPIDLSDPRLADMVQTVTVI</sequence>
<proteinExistence type="predicted"/>
<evidence type="ECO:0000313" key="2">
    <source>
        <dbReference type="EMBL" id="KAK1751484.1"/>
    </source>
</evidence>
<dbReference type="AlphaFoldDB" id="A0AAJ0F7U3"/>
<dbReference type="Pfam" id="PF06985">
    <property type="entry name" value="HET"/>
    <property type="match status" value="1"/>
</dbReference>
<protein>
    <submittedName>
        <fullName evidence="2">Heterokaryon incompatibility protein-domain-containing protein</fullName>
    </submittedName>
</protein>
<dbReference type="Proteomes" id="UP001239445">
    <property type="component" value="Unassembled WGS sequence"/>
</dbReference>
<dbReference type="PANTHER" id="PTHR33112">
    <property type="entry name" value="DOMAIN PROTEIN, PUTATIVE-RELATED"/>
    <property type="match status" value="1"/>
</dbReference>
<feature type="domain" description="Heterokaryon incompatibility" evidence="1">
    <location>
        <begin position="241"/>
        <end position="392"/>
    </location>
</feature>